<keyword evidence="2" id="KW-1185">Reference proteome</keyword>
<gene>
    <name evidence="1" type="ORF">LTR37_003022</name>
</gene>
<protein>
    <submittedName>
        <fullName evidence="1">Uncharacterized protein</fullName>
    </submittedName>
</protein>
<evidence type="ECO:0000313" key="2">
    <source>
        <dbReference type="Proteomes" id="UP001281147"/>
    </source>
</evidence>
<evidence type="ECO:0000313" key="1">
    <source>
        <dbReference type="EMBL" id="KAK3721467.1"/>
    </source>
</evidence>
<reference evidence="1" key="1">
    <citation type="submission" date="2023-07" db="EMBL/GenBank/DDBJ databases">
        <title>Black Yeasts Isolated from many extreme environments.</title>
        <authorList>
            <person name="Coleine C."/>
            <person name="Stajich J.E."/>
            <person name="Selbmann L."/>
        </authorList>
    </citation>
    <scope>NUCLEOTIDE SEQUENCE</scope>
    <source>
        <strain evidence="1">CCFEE 5714</strain>
    </source>
</reference>
<name>A0ACC3NQP0_9PEZI</name>
<proteinExistence type="predicted"/>
<accession>A0ACC3NQP0</accession>
<comment type="caution">
    <text evidence="1">The sequence shown here is derived from an EMBL/GenBank/DDBJ whole genome shotgun (WGS) entry which is preliminary data.</text>
</comment>
<organism evidence="1 2">
    <name type="scientific">Vermiconidia calcicola</name>
    <dbReference type="NCBI Taxonomy" id="1690605"/>
    <lineage>
        <taxon>Eukaryota</taxon>
        <taxon>Fungi</taxon>
        <taxon>Dikarya</taxon>
        <taxon>Ascomycota</taxon>
        <taxon>Pezizomycotina</taxon>
        <taxon>Dothideomycetes</taxon>
        <taxon>Dothideomycetidae</taxon>
        <taxon>Mycosphaerellales</taxon>
        <taxon>Extremaceae</taxon>
        <taxon>Vermiconidia</taxon>
    </lineage>
</organism>
<dbReference type="EMBL" id="JAUTXU010000017">
    <property type="protein sequence ID" value="KAK3721467.1"/>
    <property type="molecule type" value="Genomic_DNA"/>
</dbReference>
<sequence>MPESNPFYIVTVAGGKCLSNTANGVLDCLPSTDNSNQQHWTIETSGNDENTIAFKSCADGQYLRNNEPNKVNWGKIGMGSEKQWWTLEKGRTPGSCAIRSQACTVGASYLNDFQGKYQDRNYVHMWQMEKNLEFWLTWYFRDANGSLFSPAGLTASAAGSGGDDSKAREEALKEKEQQAEQRTEDLEEREAEVNRKQQEVEDQETAQKNRGQEARGEEDQQSQQRTKDVENREAELERKQREIDDEKAAQKKREEEQQQLKQHADQRMKDLEQREAELERKHQELADQEAALKKGGDDASAKSEQLSKQRAKDLEHREAAVDRKQREIREKEVAQKKKAEELAAKERAVGSSPVQKKTEGSAKKKEEECGHVISKPPRKLERRVIGFVYEPSNKARASSRARGRA</sequence>
<dbReference type="Proteomes" id="UP001281147">
    <property type="component" value="Unassembled WGS sequence"/>
</dbReference>